<keyword evidence="9" id="KW-1185">Reference proteome</keyword>
<dbReference type="SUPFAM" id="SSF88946">
    <property type="entry name" value="Sigma2 domain of RNA polymerase sigma factors"/>
    <property type="match status" value="1"/>
</dbReference>
<gene>
    <name evidence="8" type="ORF">OVY01_01595</name>
</gene>
<evidence type="ECO:0000256" key="5">
    <source>
        <dbReference type="SAM" id="MobiDB-lite"/>
    </source>
</evidence>
<dbReference type="InterPro" id="IPR039425">
    <property type="entry name" value="RNA_pol_sigma-70-like"/>
</dbReference>
<proteinExistence type="inferred from homology"/>
<comment type="similarity">
    <text evidence="1">Belongs to the sigma-70 factor family. ECF subfamily.</text>
</comment>
<dbReference type="InterPro" id="IPR013325">
    <property type="entry name" value="RNA_pol_sigma_r2"/>
</dbReference>
<dbReference type="SUPFAM" id="SSF88659">
    <property type="entry name" value="Sigma3 and sigma4 domains of RNA polymerase sigma factors"/>
    <property type="match status" value="1"/>
</dbReference>
<feature type="region of interest" description="Disordered" evidence="5">
    <location>
        <begin position="131"/>
        <end position="155"/>
    </location>
</feature>
<dbReference type="Pfam" id="PF04542">
    <property type="entry name" value="Sigma70_r2"/>
    <property type="match status" value="1"/>
</dbReference>
<name>A0ABT3ZHF2_9BURK</name>
<dbReference type="InterPro" id="IPR013324">
    <property type="entry name" value="RNA_pol_sigma_r3/r4-like"/>
</dbReference>
<dbReference type="EMBL" id="JAPMXC010000001">
    <property type="protein sequence ID" value="MCY0385956.1"/>
    <property type="molecule type" value="Genomic_DNA"/>
</dbReference>
<keyword evidence="2" id="KW-0805">Transcription regulation</keyword>
<evidence type="ECO:0000259" key="6">
    <source>
        <dbReference type="Pfam" id="PF04542"/>
    </source>
</evidence>
<feature type="domain" description="RNA polymerase sigma factor 70 region 4 type 2" evidence="7">
    <location>
        <begin position="163"/>
        <end position="213"/>
    </location>
</feature>
<evidence type="ECO:0000259" key="7">
    <source>
        <dbReference type="Pfam" id="PF08281"/>
    </source>
</evidence>
<dbReference type="Pfam" id="PF08281">
    <property type="entry name" value="Sigma70_r4_2"/>
    <property type="match status" value="1"/>
</dbReference>
<evidence type="ECO:0000313" key="8">
    <source>
        <dbReference type="EMBL" id="MCY0385956.1"/>
    </source>
</evidence>
<dbReference type="InterPro" id="IPR036388">
    <property type="entry name" value="WH-like_DNA-bd_sf"/>
</dbReference>
<evidence type="ECO:0000256" key="3">
    <source>
        <dbReference type="ARBA" id="ARBA00023082"/>
    </source>
</evidence>
<comment type="caution">
    <text evidence="8">The sequence shown here is derived from an EMBL/GenBank/DDBJ whole genome shotgun (WGS) entry which is preliminary data.</text>
</comment>
<dbReference type="NCBIfam" id="TIGR02937">
    <property type="entry name" value="sigma70-ECF"/>
    <property type="match status" value="1"/>
</dbReference>
<evidence type="ECO:0000313" key="9">
    <source>
        <dbReference type="Proteomes" id="UP001082899"/>
    </source>
</evidence>
<dbReference type="RefSeq" id="WP_267845123.1">
    <property type="nucleotide sequence ID" value="NZ_JAPMXC010000001.1"/>
</dbReference>
<dbReference type="PANTHER" id="PTHR43133">
    <property type="entry name" value="RNA POLYMERASE ECF-TYPE SIGMA FACTO"/>
    <property type="match status" value="1"/>
</dbReference>
<accession>A0ABT3ZHF2</accession>
<evidence type="ECO:0000256" key="2">
    <source>
        <dbReference type="ARBA" id="ARBA00023015"/>
    </source>
</evidence>
<dbReference type="Gene3D" id="1.10.10.10">
    <property type="entry name" value="Winged helix-like DNA-binding domain superfamily/Winged helix DNA-binding domain"/>
    <property type="match status" value="1"/>
</dbReference>
<dbReference type="Proteomes" id="UP001082899">
    <property type="component" value="Unassembled WGS sequence"/>
</dbReference>
<reference evidence="8" key="1">
    <citation type="submission" date="2022-11" db="EMBL/GenBank/DDBJ databases">
        <title>Robbsia betulipollinis sp. nov., isolated from pollen of birch (Betula pendula).</title>
        <authorList>
            <person name="Shi H."/>
            <person name="Ambika Manirajan B."/>
            <person name="Ratering S."/>
            <person name="Geissler-Plaum R."/>
            <person name="Schnell S."/>
        </authorList>
    </citation>
    <scope>NUCLEOTIDE SEQUENCE</scope>
    <source>
        <strain evidence="8">Bb-Pol-6</strain>
    </source>
</reference>
<organism evidence="8 9">
    <name type="scientific">Robbsia betulipollinis</name>
    <dbReference type="NCBI Taxonomy" id="2981849"/>
    <lineage>
        <taxon>Bacteria</taxon>
        <taxon>Pseudomonadati</taxon>
        <taxon>Pseudomonadota</taxon>
        <taxon>Betaproteobacteria</taxon>
        <taxon>Burkholderiales</taxon>
        <taxon>Burkholderiaceae</taxon>
        <taxon>Robbsia</taxon>
    </lineage>
</organism>
<dbReference type="InterPro" id="IPR007627">
    <property type="entry name" value="RNA_pol_sigma70_r2"/>
</dbReference>
<feature type="domain" description="RNA polymerase sigma-70 region 2" evidence="6">
    <location>
        <begin position="53"/>
        <end position="119"/>
    </location>
</feature>
<dbReference type="InterPro" id="IPR014284">
    <property type="entry name" value="RNA_pol_sigma-70_dom"/>
</dbReference>
<sequence length="222" mass="24427">MSDAYRDPAYRDPAYRDSAERGPAERGPAERLHHAQLLQRIGQQADRAAFGELFAHFAPRLKGFLIHAGASPEQADDLSQEAMLLVWRKAAQFDASKAGAATWIYTIARNLRIDAARRRVIQTVADDSSDVMAGGRDDADDGANGAEMSAETRAAAQQRADHVQRALGELPDEQSRVILMAFYHGKAHADVARELDLPLGTVKSRLRLAAQKLRTLLGEWSE</sequence>
<dbReference type="InterPro" id="IPR013249">
    <property type="entry name" value="RNA_pol_sigma70_r4_t2"/>
</dbReference>
<keyword evidence="3" id="KW-0731">Sigma factor</keyword>
<dbReference type="PANTHER" id="PTHR43133:SF62">
    <property type="entry name" value="RNA POLYMERASE SIGMA FACTOR SIGZ"/>
    <property type="match status" value="1"/>
</dbReference>
<evidence type="ECO:0000256" key="4">
    <source>
        <dbReference type="ARBA" id="ARBA00023163"/>
    </source>
</evidence>
<evidence type="ECO:0000256" key="1">
    <source>
        <dbReference type="ARBA" id="ARBA00010641"/>
    </source>
</evidence>
<protein>
    <submittedName>
        <fullName evidence="8">Sigma-70 family RNA polymerase sigma factor</fullName>
    </submittedName>
</protein>
<keyword evidence="4" id="KW-0804">Transcription</keyword>
<dbReference type="Gene3D" id="1.10.1740.10">
    <property type="match status" value="1"/>
</dbReference>
<feature type="region of interest" description="Disordered" evidence="5">
    <location>
        <begin position="1"/>
        <end position="29"/>
    </location>
</feature>
<dbReference type="CDD" id="cd06171">
    <property type="entry name" value="Sigma70_r4"/>
    <property type="match status" value="1"/>
</dbReference>